<comment type="catalytic activity">
    <reaction evidence="11">
        <text>1D-myo-inositol 1,2,4,5,6-pentakisphosphate + H2O = 1D-myo-inositol 1,2,5,6-tetrakisphosphate + phosphate</text>
        <dbReference type="Rhea" id="RHEA:77115"/>
        <dbReference type="ChEBI" id="CHEBI:15377"/>
        <dbReference type="ChEBI" id="CHEBI:43474"/>
        <dbReference type="ChEBI" id="CHEBI:57798"/>
        <dbReference type="ChEBI" id="CHEBI:195535"/>
        <dbReference type="EC" id="3.1.3.62"/>
    </reaction>
    <physiologicalReaction direction="left-to-right" evidence="11">
        <dbReference type="Rhea" id="RHEA:77116"/>
    </physiologicalReaction>
</comment>
<dbReference type="EC" id="3.1.3.62" evidence="4"/>
<comment type="catalytic activity">
    <reaction evidence="13">
        <text>(2R)-2,3-bisphosphoglycerate + H2O = (2R)-2-phosphoglycerate + phosphate</text>
        <dbReference type="Rhea" id="RHEA:27381"/>
        <dbReference type="ChEBI" id="CHEBI:15377"/>
        <dbReference type="ChEBI" id="CHEBI:43474"/>
        <dbReference type="ChEBI" id="CHEBI:58248"/>
        <dbReference type="ChEBI" id="CHEBI:58289"/>
        <dbReference type="EC" id="3.1.3.80"/>
    </reaction>
    <physiologicalReaction direction="left-to-right" evidence="13">
        <dbReference type="Rhea" id="RHEA:27382"/>
    </physiologicalReaction>
</comment>
<dbReference type="SUPFAM" id="SSF53254">
    <property type="entry name" value="Phosphoglycerate mutase-like"/>
    <property type="match status" value="1"/>
</dbReference>
<evidence type="ECO:0000256" key="12">
    <source>
        <dbReference type="ARBA" id="ARBA00043691"/>
    </source>
</evidence>
<evidence type="ECO:0000256" key="5">
    <source>
        <dbReference type="ARBA" id="ARBA00018097"/>
    </source>
</evidence>
<keyword evidence="6" id="KW-0732">Signal</keyword>
<evidence type="ECO:0000256" key="7">
    <source>
        <dbReference type="ARBA" id="ARBA00022801"/>
    </source>
</evidence>
<dbReference type="InterPro" id="IPR029033">
    <property type="entry name" value="His_PPase_superfam"/>
</dbReference>
<evidence type="ECO:0000256" key="11">
    <source>
        <dbReference type="ARBA" id="ARBA00043671"/>
    </source>
</evidence>
<dbReference type="Pfam" id="PF00328">
    <property type="entry name" value="His_Phos_2"/>
    <property type="match status" value="1"/>
</dbReference>
<proteinExistence type="inferred from homology"/>
<evidence type="ECO:0000256" key="2">
    <source>
        <dbReference type="ARBA" id="ARBA00008422"/>
    </source>
</evidence>
<name>A0A928BUZ1_XYLRU</name>
<dbReference type="PANTHER" id="PTHR20963:SF8">
    <property type="entry name" value="MULTIPLE INOSITOL POLYPHOSPHATE PHOSPHATASE 1"/>
    <property type="match status" value="1"/>
</dbReference>
<dbReference type="Gene3D" id="3.40.50.1240">
    <property type="entry name" value="Phosphoglycerate mutase-like"/>
    <property type="match status" value="1"/>
</dbReference>
<keyword evidence="8" id="KW-0472">Membrane</keyword>
<dbReference type="PANTHER" id="PTHR20963">
    <property type="entry name" value="MULTIPLE INOSITOL POLYPHOSPHATE PHOSPHATASE-RELATED"/>
    <property type="match status" value="1"/>
</dbReference>
<comment type="catalytic activity">
    <reaction evidence="10">
        <text>1D-myo-inositol 1,2,5,6-tetrakisphosphate + H2O = 1D-myo-inositol 1,2,6-trisphosphate + phosphate</text>
        <dbReference type="Rhea" id="RHEA:77119"/>
        <dbReference type="ChEBI" id="CHEBI:15377"/>
        <dbReference type="ChEBI" id="CHEBI:43474"/>
        <dbReference type="ChEBI" id="CHEBI:195535"/>
        <dbReference type="ChEBI" id="CHEBI:195537"/>
        <dbReference type="EC" id="3.1.3.62"/>
    </reaction>
    <physiologicalReaction direction="left-to-right" evidence="10">
        <dbReference type="Rhea" id="RHEA:77120"/>
    </physiologicalReaction>
</comment>
<dbReference type="GO" id="GO:0034417">
    <property type="term" value="F:bisphosphoglycerate 3-phosphatase activity"/>
    <property type="evidence" value="ECO:0007669"/>
    <property type="project" value="UniProtKB-EC"/>
</dbReference>
<dbReference type="EC" id="3.1.3.80" evidence="3"/>
<reference evidence="14" key="1">
    <citation type="submission" date="2019-04" db="EMBL/GenBank/DDBJ databases">
        <title>Evolution of Biomass-Degrading Anaerobic Consortia Revealed by Metagenomics.</title>
        <authorList>
            <person name="Peng X."/>
        </authorList>
    </citation>
    <scope>NUCLEOTIDE SEQUENCE</scope>
    <source>
        <strain evidence="14">SIG141</strain>
    </source>
</reference>
<evidence type="ECO:0000256" key="8">
    <source>
        <dbReference type="ARBA" id="ARBA00023136"/>
    </source>
</evidence>
<evidence type="ECO:0000256" key="6">
    <source>
        <dbReference type="ARBA" id="ARBA00022729"/>
    </source>
</evidence>
<evidence type="ECO:0000256" key="13">
    <source>
        <dbReference type="ARBA" id="ARBA00043832"/>
    </source>
</evidence>
<keyword evidence="7" id="KW-0378">Hydrolase</keyword>
<dbReference type="EMBL" id="SUYD01000009">
    <property type="protein sequence ID" value="MBE6266425.1"/>
    <property type="molecule type" value="Genomic_DNA"/>
</dbReference>
<dbReference type="Proteomes" id="UP000763088">
    <property type="component" value="Unassembled WGS sequence"/>
</dbReference>
<evidence type="ECO:0000256" key="1">
    <source>
        <dbReference type="ARBA" id="ARBA00004370"/>
    </source>
</evidence>
<dbReference type="GO" id="GO:0016020">
    <property type="term" value="C:membrane"/>
    <property type="evidence" value="ECO:0007669"/>
    <property type="project" value="UniProtKB-SubCell"/>
</dbReference>
<evidence type="ECO:0000313" key="14">
    <source>
        <dbReference type="EMBL" id="MBE6266425.1"/>
    </source>
</evidence>
<comment type="catalytic activity">
    <reaction evidence="12">
        <text>1D-myo-inositol hexakisphosphate + H2O = 1D-myo-inositol 1,2,4,5,6-pentakisphosphate + phosphate</text>
        <dbReference type="Rhea" id="RHEA:16989"/>
        <dbReference type="ChEBI" id="CHEBI:15377"/>
        <dbReference type="ChEBI" id="CHEBI:43474"/>
        <dbReference type="ChEBI" id="CHEBI:57798"/>
        <dbReference type="ChEBI" id="CHEBI:58130"/>
        <dbReference type="EC" id="3.1.3.62"/>
    </reaction>
    <physiologicalReaction direction="left-to-right" evidence="12">
        <dbReference type="Rhea" id="RHEA:16990"/>
    </physiologicalReaction>
</comment>
<evidence type="ECO:0000313" key="15">
    <source>
        <dbReference type="Proteomes" id="UP000763088"/>
    </source>
</evidence>
<comment type="caution">
    <text evidence="14">The sequence shown here is derived from an EMBL/GenBank/DDBJ whole genome shotgun (WGS) entry which is preliminary data.</text>
</comment>
<sequence length="435" mass="50651">MRKVVLFALWALSLTCIDAQNVREELKHDLLKAGSNYYAYQGPTRALSPSPAGYKPFYISTYARHGSRYLIKASEYDYPYNVLQKANEAGKLTELGHRALKQLGYLREDAKDRYGDLTLLGAVQHQQIAQRMYDRFPEVFKGRAVVEAKSTVVIRCILSMQNELLQLAKNNPKLIFNADASQHDMYYMNLQDSALYKQRYSEQTQQAYKDFCAKYEVHKPAMAKLFNDTAYYNREVNAFELNKSIFKIASSVQGTEMRDVFNLFDVYTEDELYNNWLQANAFWYLSFGHNPHNGGNQPFTQRNLLKRIIEDADSCIFRPHPGATLRFGHETIILPLACLLDLNGYGREIHDMETLDTEGWINFEVFPMAANIQFVFYRRSKNDTDVLLKVLLNENEARLPIPTDMAPYYHYRDFREFYMKKLQQYEIERAAQGID</sequence>
<evidence type="ECO:0000256" key="4">
    <source>
        <dbReference type="ARBA" id="ARBA00013040"/>
    </source>
</evidence>
<evidence type="ECO:0000256" key="10">
    <source>
        <dbReference type="ARBA" id="ARBA00043668"/>
    </source>
</evidence>
<dbReference type="AlphaFoldDB" id="A0A928BUZ1"/>
<gene>
    <name evidence="14" type="ORF">E7102_08150</name>
</gene>
<organism evidence="14 15">
    <name type="scientific">Xylanibacter ruminicola</name>
    <name type="common">Prevotella ruminicola</name>
    <dbReference type="NCBI Taxonomy" id="839"/>
    <lineage>
        <taxon>Bacteria</taxon>
        <taxon>Pseudomonadati</taxon>
        <taxon>Bacteroidota</taxon>
        <taxon>Bacteroidia</taxon>
        <taxon>Bacteroidales</taxon>
        <taxon>Prevotellaceae</taxon>
        <taxon>Xylanibacter</taxon>
    </lineage>
</organism>
<dbReference type="InterPro" id="IPR000560">
    <property type="entry name" value="His_Pase_clade-2"/>
</dbReference>
<evidence type="ECO:0000256" key="3">
    <source>
        <dbReference type="ARBA" id="ARBA00012976"/>
    </source>
</evidence>
<evidence type="ECO:0000256" key="9">
    <source>
        <dbReference type="ARBA" id="ARBA00031642"/>
    </source>
</evidence>
<protein>
    <recommendedName>
        <fullName evidence="5">Multiple inositol polyphosphate phosphatase 1</fullName>
        <ecNumber evidence="4">3.1.3.62</ecNumber>
        <ecNumber evidence="3">3.1.3.80</ecNumber>
    </recommendedName>
    <alternativeName>
        <fullName evidence="9">2,3-bisphosphoglycerate 3-phosphatase</fullName>
    </alternativeName>
</protein>
<comment type="subcellular location">
    <subcellularLocation>
        <location evidence="1">Membrane</location>
    </subcellularLocation>
</comment>
<comment type="similarity">
    <text evidence="2">Belongs to the histidine acid phosphatase family. MINPP1 subfamily.</text>
</comment>
<accession>A0A928BUZ1</accession>